<name>I2NEY0_9PAST</name>
<dbReference type="AlphaFoldDB" id="I2NEY0"/>
<reference evidence="1 2" key="1">
    <citation type="submission" date="2012-04" db="EMBL/GenBank/DDBJ databases">
        <authorList>
            <person name="Harkins D.M."/>
            <person name="Madupu R."/>
            <person name="Durkin A.S."/>
            <person name="Torralba M."/>
            <person name="Methe B."/>
            <person name="Sutton G.G."/>
            <person name="Nelson K.E."/>
        </authorList>
    </citation>
    <scope>NUCLEOTIDE SEQUENCE [LARGE SCALE GENOMIC DNA]</scope>
    <source>
        <strain evidence="1 2">HK411</strain>
    </source>
</reference>
<proteinExistence type="predicted"/>
<protein>
    <submittedName>
        <fullName evidence="1">Uncharacterized protein</fullName>
    </submittedName>
</protein>
<comment type="caution">
    <text evidence="1">The sequence shown here is derived from an EMBL/GenBank/DDBJ whole genome shotgun (WGS) entry which is preliminary data.</text>
</comment>
<sequence>MKLVKLEWAKDGYILRFFKPFSPLVYYFFRKYKSQTP</sequence>
<dbReference type="PATRIC" id="fig|1095743.3.peg.1471"/>
<evidence type="ECO:0000313" key="1">
    <source>
        <dbReference type="EMBL" id="EIG24391.1"/>
    </source>
</evidence>
<accession>I2NEY0</accession>
<dbReference type="EMBL" id="AJMU01000067">
    <property type="protein sequence ID" value="EIG24391.1"/>
    <property type="molecule type" value="Genomic_DNA"/>
</dbReference>
<dbReference type="Proteomes" id="UP000003345">
    <property type="component" value="Unassembled WGS sequence"/>
</dbReference>
<gene>
    <name evidence="1" type="ORF">HMPREF1054_0462</name>
</gene>
<evidence type="ECO:0000313" key="2">
    <source>
        <dbReference type="Proteomes" id="UP000003345"/>
    </source>
</evidence>
<organism evidence="1 2">
    <name type="scientific">Haemophilus paraphrohaemolyticus HK411</name>
    <dbReference type="NCBI Taxonomy" id="1095743"/>
    <lineage>
        <taxon>Bacteria</taxon>
        <taxon>Pseudomonadati</taxon>
        <taxon>Pseudomonadota</taxon>
        <taxon>Gammaproteobacteria</taxon>
        <taxon>Pasteurellales</taxon>
        <taxon>Pasteurellaceae</taxon>
        <taxon>Haemophilus</taxon>
    </lineage>
</organism>